<accession>C1BMW2</accession>
<dbReference type="PANTHER" id="PTHR43466">
    <property type="entry name" value="2-OXO-4-HYDROXY-4-CARBOXY-5-UREIDOIMIDAZOLINE DECARBOXYLASE-RELATED"/>
    <property type="match status" value="1"/>
</dbReference>
<dbReference type="AlphaFoldDB" id="C1BMW2"/>
<feature type="domain" description="Oxo-4-hydroxy-4-carboxy-5-ureidoimidazoline decarboxylase" evidence="7">
    <location>
        <begin position="14"/>
        <end position="167"/>
    </location>
</feature>
<keyword evidence="5" id="KW-0210">Decarboxylase</keyword>
<comment type="catalytic activity">
    <reaction evidence="1">
        <text>5-hydroxy-2-oxo-4-ureido-2,5-dihydro-1H-imidazole-5-carboxylate + H(+) = (S)-allantoin + CO2</text>
        <dbReference type="Rhea" id="RHEA:26301"/>
        <dbReference type="ChEBI" id="CHEBI:15378"/>
        <dbReference type="ChEBI" id="CHEBI:15678"/>
        <dbReference type="ChEBI" id="CHEBI:16526"/>
        <dbReference type="ChEBI" id="CHEBI:58639"/>
        <dbReference type="EC" id="4.1.1.97"/>
    </reaction>
</comment>
<name>C1BMW2_CALRO</name>
<organism evidence="8">
    <name type="scientific">Caligus rogercresseyi</name>
    <name type="common">Sea louse</name>
    <dbReference type="NCBI Taxonomy" id="217165"/>
    <lineage>
        <taxon>Eukaryota</taxon>
        <taxon>Metazoa</taxon>
        <taxon>Ecdysozoa</taxon>
        <taxon>Arthropoda</taxon>
        <taxon>Crustacea</taxon>
        <taxon>Multicrustacea</taxon>
        <taxon>Hexanauplia</taxon>
        <taxon>Copepoda</taxon>
        <taxon>Siphonostomatoida</taxon>
        <taxon>Caligidae</taxon>
        <taxon>Caligus</taxon>
    </lineage>
</organism>
<evidence type="ECO:0000256" key="3">
    <source>
        <dbReference type="ARBA" id="ARBA00012257"/>
    </source>
</evidence>
<reference evidence="8" key="1">
    <citation type="submission" date="2009-03" db="EMBL/GenBank/DDBJ databases">
        <title>Caligus rogercresseyi ESTs and full-length cDNAs.</title>
        <authorList>
            <person name="Yasuike M."/>
            <person name="von Schalburg K."/>
            <person name="Cooper G."/>
            <person name="Leong J."/>
            <person name="Jones S.R.M."/>
            <person name="Koop B.F."/>
        </authorList>
    </citation>
    <scope>NUCLEOTIDE SEQUENCE</scope>
    <source>
        <tissue evidence="8">Whole tissue</tissue>
    </source>
</reference>
<dbReference type="GO" id="GO:0051997">
    <property type="term" value="F:2-oxo-4-hydroxy-4-carboxy-5-ureidoimidazoline decarboxylase activity"/>
    <property type="evidence" value="ECO:0007669"/>
    <property type="project" value="UniProtKB-EC"/>
</dbReference>
<dbReference type="GO" id="GO:0006144">
    <property type="term" value="P:purine nucleobase metabolic process"/>
    <property type="evidence" value="ECO:0007669"/>
    <property type="project" value="UniProtKB-KW"/>
</dbReference>
<evidence type="ECO:0000313" key="8">
    <source>
        <dbReference type="EMBL" id="ACO10365.1"/>
    </source>
</evidence>
<dbReference type="EC" id="4.1.1.97" evidence="3"/>
<dbReference type="EMBL" id="BT075941">
    <property type="protein sequence ID" value="ACO10365.1"/>
    <property type="molecule type" value="mRNA"/>
</dbReference>
<evidence type="ECO:0000256" key="2">
    <source>
        <dbReference type="ARBA" id="ARBA00004754"/>
    </source>
</evidence>
<dbReference type="Pfam" id="PF09349">
    <property type="entry name" value="OHCU_decarbox"/>
    <property type="match status" value="1"/>
</dbReference>
<keyword evidence="6" id="KW-0456">Lyase</keyword>
<dbReference type="Gene3D" id="1.10.3330.10">
    <property type="entry name" value="Oxo-4-hydroxy-4-carboxy-5-ureidoimidazoline decarboxylase"/>
    <property type="match status" value="1"/>
</dbReference>
<evidence type="ECO:0000256" key="5">
    <source>
        <dbReference type="ARBA" id="ARBA00022793"/>
    </source>
</evidence>
<sequence length="181" mass="20385">MCNGSSCIKSLMEMDIMRFVSLFGNVVENNNQIAGVVYSRLKGTTISEVSLIVAFLEDLSFFNQDRKIDALKRYSPLGHNFKDLSRDSQDEQTSAGLTKLDNNSKGDLIALNNYFLESFGFPFVICAKLNDVESILKEMEKRALYDKEEQIELAFNEVKKITVVRIQAVFASMGPQMSKVS</sequence>
<dbReference type="PANTHER" id="PTHR43466:SF1">
    <property type="entry name" value="2-OXO-4-HYDROXY-4-CARBOXY-5-UREIDOIMIDAZOLINE DECARBOXYLASE-RELATED"/>
    <property type="match status" value="1"/>
</dbReference>
<gene>
    <name evidence="8" type="primary">URAD</name>
</gene>
<protein>
    <recommendedName>
        <fullName evidence="3">2-oxo-4-hydroxy-4-carboxy-5-ureidoimidazoline decarboxylase</fullName>
        <ecNumber evidence="3">4.1.1.97</ecNumber>
    </recommendedName>
</protein>
<evidence type="ECO:0000256" key="4">
    <source>
        <dbReference type="ARBA" id="ARBA00022631"/>
    </source>
</evidence>
<evidence type="ECO:0000256" key="6">
    <source>
        <dbReference type="ARBA" id="ARBA00023239"/>
    </source>
</evidence>
<dbReference type="InterPro" id="IPR018020">
    <property type="entry name" value="OHCU_decarboxylase"/>
</dbReference>
<dbReference type="GO" id="GO:0019628">
    <property type="term" value="P:urate catabolic process"/>
    <property type="evidence" value="ECO:0007669"/>
    <property type="project" value="TreeGrafter"/>
</dbReference>
<comment type="pathway">
    <text evidence="2">Purine metabolism; urate degradation; (S)-allantoin from urate: step 3/3.</text>
</comment>
<dbReference type="SUPFAM" id="SSF158694">
    <property type="entry name" value="UraD-Like"/>
    <property type="match status" value="1"/>
</dbReference>
<dbReference type="InterPro" id="IPR036778">
    <property type="entry name" value="OHCU_decarboxylase_sf"/>
</dbReference>
<proteinExistence type="evidence at transcript level"/>
<keyword evidence="4" id="KW-0659">Purine metabolism</keyword>
<evidence type="ECO:0000259" key="7">
    <source>
        <dbReference type="Pfam" id="PF09349"/>
    </source>
</evidence>
<evidence type="ECO:0000256" key="1">
    <source>
        <dbReference type="ARBA" id="ARBA00001163"/>
    </source>
</evidence>
<dbReference type="GO" id="GO:0005777">
    <property type="term" value="C:peroxisome"/>
    <property type="evidence" value="ECO:0007669"/>
    <property type="project" value="TreeGrafter"/>
</dbReference>